<accession>T1JXD5</accession>
<dbReference type="STRING" id="32264.T1JXD5"/>
<feature type="compositionally biased region" description="Basic and acidic residues" evidence="2">
    <location>
        <begin position="192"/>
        <end position="227"/>
    </location>
</feature>
<proteinExistence type="inferred from homology"/>
<name>T1JXD5_TETUR</name>
<dbReference type="AlphaFoldDB" id="T1JXD5"/>
<organism evidence="4 5">
    <name type="scientific">Tetranychus urticae</name>
    <name type="common">Two-spotted spider mite</name>
    <dbReference type="NCBI Taxonomy" id="32264"/>
    <lineage>
        <taxon>Eukaryota</taxon>
        <taxon>Metazoa</taxon>
        <taxon>Ecdysozoa</taxon>
        <taxon>Arthropoda</taxon>
        <taxon>Chelicerata</taxon>
        <taxon>Arachnida</taxon>
        <taxon>Acari</taxon>
        <taxon>Acariformes</taxon>
        <taxon>Trombidiformes</taxon>
        <taxon>Prostigmata</taxon>
        <taxon>Eleutherengona</taxon>
        <taxon>Raphignathae</taxon>
        <taxon>Tetranychoidea</taxon>
        <taxon>Tetranychidae</taxon>
        <taxon>Tetranychus</taxon>
    </lineage>
</organism>
<feature type="compositionally biased region" description="Basic and acidic residues" evidence="2">
    <location>
        <begin position="153"/>
        <end position="178"/>
    </location>
</feature>
<protein>
    <recommendedName>
        <fullName evidence="3">SKI-interacting protein SKIP SNW domain-containing protein</fullName>
    </recommendedName>
</protein>
<dbReference type="HOGENOM" id="CLU_006601_3_0_1"/>
<reference evidence="4" key="2">
    <citation type="submission" date="2015-06" db="UniProtKB">
        <authorList>
            <consortium name="EnsemblMetazoa"/>
        </authorList>
    </citation>
    <scope>IDENTIFICATION</scope>
</reference>
<evidence type="ECO:0000259" key="3">
    <source>
        <dbReference type="Pfam" id="PF02731"/>
    </source>
</evidence>
<feature type="region of interest" description="Disordered" evidence="2">
    <location>
        <begin position="153"/>
        <end position="236"/>
    </location>
</feature>
<evidence type="ECO:0000256" key="2">
    <source>
        <dbReference type="SAM" id="MobiDB-lite"/>
    </source>
</evidence>
<dbReference type="Pfam" id="PF02731">
    <property type="entry name" value="SKIP_SNW"/>
    <property type="match status" value="1"/>
</dbReference>
<evidence type="ECO:0000256" key="1">
    <source>
        <dbReference type="ARBA" id="ARBA00010197"/>
    </source>
</evidence>
<dbReference type="GO" id="GO:0000398">
    <property type="term" value="P:mRNA splicing, via spliceosome"/>
    <property type="evidence" value="ECO:0007669"/>
    <property type="project" value="InterPro"/>
</dbReference>
<dbReference type="GO" id="GO:0005681">
    <property type="term" value="C:spliceosomal complex"/>
    <property type="evidence" value="ECO:0007669"/>
    <property type="project" value="InterPro"/>
</dbReference>
<dbReference type="EMBL" id="CAEY01000828">
    <property type="status" value="NOT_ANNOTATED_CDS"/>
    <property type="molecule type" value="Genomic_DNA"/>
</dbReference>
<feature type="domain" description="SKI-interacting protein SKIP SNW" evidence="3">
    <location>
        <begin position="22"/>
        <end position="176"/>
    </location>
</feature>
<sequence>MAENKISSSLPTRRAEPVEAAKYIKYVPQQASSQSKIIRMVSIQKDPCEPPKFRINKKIPQGPPSPPAPVLHSPPRKPSVKDQKEWKIPPCISNWKNPKGFTIPLDKRLAADGRGSQSVQINENFAKLAESLYVADRKAREGVEMRAQMEKKVAQKEKEKKEDILKKLAQKAREERAGLKRSAGPAEDEEERNQIRQERQKERRRERNIERSAPHLKSKQEREREITEQIALNLANPKASSNELQFDQRLIDQTRGLSSGFTEDDEYTVYDKPWKTANELGKNIYRPRNTNQDTEDDLAKITGKSFSGAKQGDRDGPVPFVAANTSNQTVNEDIFGIDTFLKEAKRSTKRKRN</sequence>
<dbReference type="InterPro" id="IPR017862">
    <property type="entry name" value="SKI-int_prot_SKIP"/>
</dbReference>
<comment type="similarity">
    <text evidence="1">Belongs to the SNW family.</text>
</comment>
<dbReference type="Proteomes" id="UP000015104">
    <property type="component" value="Unassembled WGS sequence"/>
</dbReference>
<keyword evidence="5" id="KW-1185">Reference proteome</keyword>
<dbReference type="InterPro" id="IPR004015">
    <property type="entry name" value="SKI-int_prot_SKIP_SNW-dom"/>
</dbReference>
<dbReference type="eggNOG" id="KOG2441">
    <property type="taxonomic scope" value="Eukaryota"/>
</dbReference>
<reference evidence="5" key="1">
    <citation type="submission" date="2011-08" db="EMBL/GenBank/DDBJ databases">
        <authorList>
            <person name="Rombauts S."/>
        </authorList>
    </citation>
    <scope>NUCLEOTIDE SEQUENCE</scope>
    <source>
        <strain evidence="5">London</strain>
    </source>
</reference>
<feature type="region of interest" description="Disordered" evidence="2">
    <location>
        <begin position="48"/>
        <end position="84"/>
    </location>
</feature>
<evidence type="ECO:0000313" key="4">
    <source>
        <dbReference type="EnsemblMetazoa" id="tetur02g11550.1"/>
    </source>
</evidence>
<dbReference type="PANTHER" id="PTHR12096">
    <property type="entry name" value="NUCLEAR PROTEIN SKIP-RELATED"/>
    <property type="match status" value="1"/>
</dbReference>
<evidence type="ECO:0000313" key="5">
    <source>
        <dbReference type="Proteomes" id="UP000015104"/>
    </source>
</evidence>
<dbReference type="EnsemblMetazoa" id="tetur02g11550.1">
    <property type="protein sequence ID" value="tetur02g11550.1"/>
    <property type="gene ID" value="tetur02g11550"/>
</dbReference>